<name>A0AAV6GXP4_9TELE</name>
<evidence type="ECO:0000313" key="2">
    <source>
        <dbReference type="EMBL" id="KAG5278642.1"/>
    </source>
</evidence>
<dbReference type="InterPro" id="IPR013783">
    <property type="entry name" value="Ig-like_fold"/>
</dbReference>
<dbReference type="InterPro" id="IPR007110">
    <property type="entry name" value="Ig-like_dom"/>
</dbReference>
<dbReference type="Gene3D" id="2.60.40.10">
    <property type="entry name" value="Immunoglobulins"/>
    <property type="match status" value="1"/>
</dbReference>
<dbReference type="Pfam" id="PF24518">
    <property type="entry name" value="Ig_CD22"/>
    <property type="match status" value="1"/>
</dbReference>
<protein>
    <recommendedName>
        <fullName evidence="1">Ig-like domain-containing protein</fullName>
    </recommendedName>
</protein>
<dbReference type="EMBL" id="JADWDJ010000007">
    <property type="protein sequence ID" value="KAG5278642.1"/>
    <property type="molecule type" value="Genomic_DNA"/>
</dbReference>
<proteinExistence type="predicted"/>
<dbReference type="PANTHER" id="PTHR46013">
    <property type="entry name" value="VASCULAR CELL ADHESION MOLECULE 1"/>
    <property type="match status" value="1"/>
</dbReference>
<gene>
    <name evidence="2" type="ORF">AALO_G00101180</name>
</gene>
<evidence type="ECO:0000313" key="3">
    <source>
        <dbReference type="Proteomes" id="UP000823561"/>
    </source>
</evidence>
<dbReference type="Proteomes" id="UP000823561">
    <property type="component" value="Chromosome 7"/>
</dbReference>
<feature type="domain" description="Ig-like" evidence="1">
    <location>
        <begin position="1"/>
        <end position="73"/>
    </location>
</feature>
<dbReference type="SUPFAM" id="SSF48726">
    <property type="entry name" value="Immunoglobulin"/>
    <property type="match status" value="1"/>
</dbReference>
<reference evidence="2" key="1">
    <citation type="submission" date="2020-10" db="EMBL/GenBank/DDBJ databases">
        <title>Chromosome-scale genome assembly of the Allis shad, Alosa alosa.</title>
        <authorList>
            <person name="Margot Z."/>
            <person name="Christophe K."/>
            <person name="Cabau C."/>
            <person name="Louis A."/>
            <person name="Berthelot C."/>
            <person name="Parey E."/>
            <person name="Roest Crollius H."/>
            <person name="Montfort J."/>
            <person name="Robinson-Rechavi M."/>
            <person name="Bucao C."/>
            <person name="Bouchez O."/>
            <person name="Gislard M."/>
            <person name="Lluch J."/>
            <person name="Milhes M."/>
            <person name="Lampietro C."/>
            <person name="Lopez Roques C."/>
            <person name="Donnadieu C."/>
            <person name="Braasch I."/>
            <person name="Desvignes T."/>
            <person name="Postlethwait J."/>
            <person name="Bobe J."/>
            <person name="Guiguen Y."/>
        </authorList>
    </citation>
    <scope>NUCLEOTIDE SEQUENCE</scope>
    <source>
        <strain evidence="2">M-15738</strain>
        <tissue evidence="2">Blood</tissue>
    </source>
</reference>
<dbReference type="PROSITE" id="PS50835">
    <property type="entry name" value="IG_LIKE"/>
    <property type="match status" value="1"/>
</dbReference>
<dbReference type="InterPro" id="IPR056386">
    <property type="entry name" value="Ig_CD22"/>
</dbReference>
<accession>A0AAV6GXP4</accession>
<keyword evidence="3" id="KW-1185">Reference proteome</keyword>
<comment type="caution">
    <text evidence="2">The sequence shown here is derived from an EMBL/GenBank/DDBJ whole genome shotgun (WGS) entry which is preliminary data.</text>
</comment>
<dbReference type="PANTHER" id="PTHR46013:SF4">
    <property type="entry name" value="B-CELL RECEPTOR CD22-RELATED"/>
    <property type="match status" value="1"/>
</dbReference>
<sequence>MKVKEVDAGDENQIKVTCSTSCSLGSDLQYVWYKNGQTLQDKTTASMLVYEVASYSCAVKGYEALRSPAKYLNLADEYKNHVENLGNNKSSCTLRLKDIRVSHSGEYVFRVTTTEGESYSGLPGVNVSVTALQVLTPPEAVTEGERVTLTCDTTCALSKDPIFI</sequence>
<organism evidence="2 3">
    <name type="scientific">Alosa alosa</name>
    <name type="common">allis shad</name>
    <dbReference type="NCBI Taxonomy" id="278164"/>
    <lineage>
        <taxon>Eukaryota</taxon>
        <taxon>Metazoa</taxon>
        <taxon>Chordata</taxon>
        <taxon>Craniata</taxon>
        <taxon>Vertebrata</taxon>
        <taxon>Euteleostomi</taxon>
        <taxon>Actinopterygii</taxon>
        <taxon>Neopterygii</taxon>
        <taxon>Teleostei</taxon>
        <taxon>Clupei</taxon>
        <taxon>Clupeiformes</taxon>
        <taxon>Clupeoidei</taxon>
        <taxon>Clupeidae</taxon>
        <taxon>Alosa</taxon>
    </lineage>
</organism>
<dbReference type="InterPro" id="IPR036179">
    <property type="entry name" value="Ig-like_dom_sf"/>
</dbReference>
<evidence type="ECO:0000259" key="1">
    <source>
        <dbReference type="PROSITE" id="PS50835"/>
    </source>
</evidence>
<dbReference type="AlphaFoldDB" id="A0AAV6GXP4"/>